<evidence type="ECO:0000256" key="3">
    <source>
        <dbReference type="ARBA" id="ARBA00022801"/>
    </source>
</evidence>
<dbReference type="InterPro" id="IPR002692">
    <property type="entry name" value="S45"/>
</dbReference>
<feature type="compositionally biased region" description="Low complexity" evidence="5">
    <location>
        <begin position="895"/>
        <end position="906"/>
    </location>
</feature>
<dbReference type="KEGG" id="acan:ACA1_172000"/>
<accession>L8HHI1</accession>
<keyword evidence="7" id="KW-1185">Reference proteome</keyword>
<dbReference type="PIRSF" id="PIRSF001227">
    <property type="entry name" value="Pen_acylase"/>
    <property type="match status" value="1"/>
</dbReference>
<dbReference type="SUPFAM" id="SSF56235">
    <property type="entry name" value="N-terminal nucleophile aminohydrolases (Ntn hydrolases)"/>
    <property type="match status" value="1"/>
</dbReference>
<dbReference type="PANTHER" id="PTHR34218:SF3">
    <property type="entry name" value="ACYL-HOMOSERINE LACTONE ACYLASE PVDQ"/>
    <property type="match status" value="1"/>
</dbReference>
<evidence type="ECO:0000313" key="6">
    <source>
        <dbReference type="EMBL" id="ELR24615.1"/>
    </source>
</evidence>
<feature type="region of interest" description="Disordered" evidence="5">
    <location>
        <begin position="266"/>
        <end position="299"/>
    </location>
</feature>
<gene>
    <name evidence="6" type="ORF">ACA1_172000</name>
</gene>
<evidence type="ECO:0000256" key="4">
    <source>
        <dbReference type="ARBA" id="ARBA00023145"/>
    </source>
</evidence>
<dbReference type="RefSeq" id="XP_004356515.1">
    <property type="nucleotide sequence ID" value="XM_004356462.1"/>
</dbReference>
<dbReference type="Gene3D" id="1.10.1400.10">
    <property type="match status" value="1"/>
</dbReference>
<dbReference type="AlphaFoldDB" id="L8HHI1"/>
<proteinExistence type="inferred from homology"/>
<dbReference type="PANTHER" id="PTHR34218">
    <property type="entry name" value="PEPTIDASE S45 PENICILLIN AMIDASE"/>
    <property type="match status" value="1"/>
</dbReference>
<dbReference type="InterPro" id="IPR043147">
    <property type="entry name" value="Penicillin_amidase_A-knob"/>
</dbReference>
<evidence type="ECO:0000256" key="2">
    <source>
        <dbReference type="ARBA" id="ARBA00022729"/>
    </source>
</evidence>
<dbReference type="GO" id="GO:0017000">
    <property type="term" value="P:antibiotic biosynthetic process"/>
    <property type="evidence" value="ECO:0007669"/>
    <property type="project" value="InterPro"/>
</dbReference>
<dbReference type="VEuPathDB" id="AmoebaDB:ACA1_172000"/>
<dbReference type="Proteomes" id="UP000011083">
    <property type="component" value="Unassembled WGS sequence"/>
</dbReference>
<evidence type="ECO:0000256" key="1">
    <source>
        <dbReference type="ARBA" id="ARBA00006586"/>
    </source>
</evidence>
<dbReference type="MEROPS" id="S45.002"/>
<dbReference type="EMBL" id="KB007811">
    <property type="protein sequence ID" value="ELR24615.1"/>
    <property type="molecule type" value="Genomic_DNA"/>
</dbReference>
<comment type="similarity">
    <text evidence="1">Belongs to the peptidase S45 family.</text>
</comment>
<dbReference type="InterPro" id="IPR029055">
    <property type="entry name" value="Ntn_hydrolases_N"/>
</dbReference>
<feature type="region of interest" description="Disordered" evidence="5">
    <location>
        <begin position="498"/>
        <end position="519"/>
    </location>
</feature>
<dbReference type="InterPro" id="IPR043146">
    <property type="entry name" value="Penicillin_amidase_N_B-knob"/>
</dbReference>
<dbReference type="Gene3D" id="1.10.439.10">
    <property type="entry name" value="Penicillin Amidohydrolase, domain 1"/>
    <property type="match status" value="1"/>
</dbReference>
<evidence type="ECO:0000256" key="5">
    <source>
        <dbReference type="SAM" id="MobiDB-lite"/>
    </source>
</evidence>
<dbReference type="GeneID" id="14925637"/>
<organism evidence="6 7">
    <name type="scientific">Acanthamoeba castellanii (strain ATCC 30010 / Neff)</name>
    <dbReference type="NCBI Taxonomy" id="1257118"/>
    <lineage>
        <taxon>Eukaryota</taxon>
        <taxon>Amoebozoa</taxon>
        <taxon>Discosea</taxon>
        <taxon>Longamoebia</taxon>
        <taxon>Centramoebida</taxon>
        <taxon>Acanthamoebidae</taxon>
        <taxon>Acanthamoeba</taxon>
    </lineage>
</organism>
<dbReference type="InterPro" id="IPR023343">
    <property type="entry name" value="Penicillin_amidase_dom1"/>
</dbReference>
<name>L8HHI1_ACACF</name>
<keyword evidence="4" id="KW-0865">Zymogen</keyword>
<reference evidence="6 7" key="1">
    <citation type="journal article" date="2013" name="Genome Biol.">
        <title>Genome of Acanthamoeba castellanii highlights extensive lateral gene transfer and early evolution of tyrosine kinase signaling.</title>
        <authorList>
            <person name="Clarke M."/>
            <person name="Lohan A.J."/>
            <person name="Liu B."/>
            <person name="Lagkouvardos I."/>
            <person name="Roy S."/>
            <person name="Zafar N."/>
            <person name="Bertelli C."/>
            <person name="Schilde C."/>
            <person name="Kianianmomeni A."/>
            <person name="Burglin T.R."/>
            <person name="Frech C."/>
            <person name="Turcotte B."/>
            <person name="Kopec K.O."/>
            <person name="Synnott J.M."/>
            <person name="Choo C."/>
            <person name="Paponov I."/>
            <person name="Finkler A."/>
            <person name="Soon Heng Tan C."/>
            <person name="Hutchins A.P."/>
            <person name="Weinmeier T."/>
            <person name="Rattei T."/>
            <person name="Chu J.S."/>
            <person name="Gimenez G."/>
            <person name="Irimia M."/>
            <person name="Rigden D.J."/>
            <person name="Fitzpatrick D.A."/>
            <person name="Lorenzo-Morales J."/>
            <person name="Bateman A."/>
            <person name="Chiu C.H."/>
            <person name="Tang P."/>
            <person name="Hegemann P."/>
            <person name="Fromm H."/>
            <person name="Raoult D."/>
            <person name="Greub G."/>
            <person name="Miranda-Saavedra D."/>
            <person name="Chen N."/>
            <person name="Nash P."/>
            <person name="Ginger M.L."/>
            <person name="Horn M."/>
            <person name="Schaap P."/>
            <person name="Caler L."/>
            <person name="Loftus B."/>
        </authorList>
    </citation>
    <scope>NUCLEOTIDE SEQUENCE [LARGE SCALE GENOMIC DNA]</scope>
    <source>
        <strain evidence="6 7">Neff</strain>
    </source>
</reference>
<dbReference type="Gene3D" id="2.30.120.10">
    <property type="match status" value="1"/>
</dbReference>
<sequence>MASLADEYPTTRILRDSWGIPHIFAKTDAEVAFGLAYAHAQDDFATIQKALLASRGQLATIEGKTAYMNDYLVHLLRLRERVDAEYDKQLSPHMREVLSAYADGLNFFAYWHTTRIPSFIKLDEVVRKLAGEGKDTKAQRLMNLEAQKSDMRETLGRRWTQLQRYVVSLVPLLADSLPTEQAGVVVATEPRAAATLTTAPAATLTATATLATTDAHHEPEAFGVVTEEAAAAGGSGGGVEIDGVVYTQTGANATAVGDVQAAAVPGEPAQAHGGDAQSADVESTYSDDASAERGGDDEGEAPLAKRAFASNAFAVSGRKTKDGSTFLAINSHQPWAGPFSWYEAHLHSEEGWNFVGGVFPGCPIPLSGHNRQLGWGHTVNSPDVVDVYELTMDKDHRLRYLFDGEWHTLESKIVPMSLNIFGRWSWEVEREVLWSPSHNAPVIQNPRGTYAIRYCGSERIDQLEQWLAMTKATTFEEWSAALGRQTMPLLNAATSSTATTRCFPRTGRPPTTTGNTSSTVWPPTYVPWDRLPRVLNPSSGFVQNCNSSPFRVTSGGRDNNPSPADFDADRAPAVSGMIERRMTNRALRALELLSAALVDNNSNDTDSVDSAGDKGGLDADQFVRIKFDETYARGSLMAYLVNHSLAAYDQQVEEVGKEQLRRDRPMLVRAMALLRSWDLAMSGHSIAAPLAFFAFRHHLAEPGAIAHRFYTRRGDREDGDGDGQAISLDELGLTPGRLLDDVENAGRDLKWGAGRMDPEWSHQQRLIRGRAEFDLSGGPDVLHTIQGTVDIKKARVVADSGDGYVQIVRWDAHGQVHSQAVQPYGANTFTKSLHFRDQAPLFAERRLREVHMEERLLMDGAHLEEAYRPGREDELGKRALGLLGEIGVHMRKQARASANAAAAAAATRGEEPGDEGAGQPAKRQRSRLRDMRE</sequence>
<dbReference type="Pfam" id="PF01804">
    <property type="entry name" value="Penicil_amidase"/>
    <property type="match status" value="1"/>
</dbReference>
<dbReference type="Gene3D" id="3.60.20.10">
    <property type="entry name" value="Glutamine Phosphoribosylpyrophosphate, subunit 1, domain 1"/>
    <property type="match status" value="1"/>
</dbReference>
<keyword evidence="2" id="KW-0732">Signal</keyword>
<protein>
    <submittedName>
        <fullName evidence="6">Penicillin amidase</fullName>
    </submittedName>
</protein>
<keyword evidence="3" id="KW-0378">Hydrolase</keyword>
<dbReference type="OrthoDB" id="330152at2759"/>
<feature type="region of interest" description="Disordered" evidence="5">
    <location>
        <begin position="894"/>
        <end position="933"/>
    </location>
</feature>
<dbReference type="InterPro" id="IPR014395">
    <property type="entry name" value="Pen/GL7ACA/AHL_acylase"/>
</dbReference>
<dbReference type="GO" id="GO:0016811">
    <property type="term" value="F:hydrolase activity, acting on carbon-nitrogen (but not peptide) bonds, in linear amides"/>
    <property type="evidence" value="ECO:0007669"/>
    <property type="project" value="InterPro"/>
</dbReference>
<evidence type="ECO:0000313" key="7">
    <source>
        <dbReference type="Proteomes" id="UP000011083"/>
    </source>
</evidence>